<protein>
    <submittedName>
        <fullName evidence="2">Uncharacterized protein</fullName>
    </submittedName>
</protein>
<sequence length="45" mass="5048">DSTDYVRDAAGKRGVTEATNNNKRQQLRCALRTTTHKNNCSNLPK</sequence>
<dbReference type="Proteomes" id="UP001562425">
    <property type="component" value="Unassembled WGS sequence"/>
</dbReference>
<comment type="caution">
    <text evidence="2">The sequence shown here is derived from an EMBL/GenBank/DDBJ whole genome shotgun (WGS) entry which is preliminary data.</text>
</comment>
<evidence type="ECO:0000313" key="2">
    <source>
        <dbReference type="EMBL" id="KAL1379310.1"/>
    </source>
</evidence>
<evidence type="ECO:0000313" key="3">
    <source>
        <dbReference type="Proteomes" id="UP001562425"/>
    </source>
</evidence>
<reference evidence="2 3" key="1">
    <citation type="submission" date="2024-05" db="EMBL/GenBank/DDBJ databases">
        <title>Culex pipiens pipiens assembly and annotation.</title>
        <authorList>
            <person name="Alout H."/>
            <person name="Durand T."/>
        </authorList>
    </citation>
    <scope>NUCLEOTIDE SEQUENCE [LARGE SCALE GENOMIC DNA]</scope>
    <source>
        <strain evidence="2">HA-2024</strain>
        <tissue evidence="2">Whole body</tissue>
    </source>
</reference>
<accession>A0ABD1CSA4</accession>
<dbReference type="AlphaFoldDB" id="A0ABD1CSA4"/>
<organism evidence="2 3">
    <name type="scientific">Culex pipiens pipiens</name>
    <name type="common">Northern house mosquito</name>
    <dbReference type="NCBI Taxonomy" id="38569"/>
    <lineage>
        <taxon>Eukaryota</taxon>
        <taxon>Metazoa</taxon>
        <taxon>Ecdysozoa</taxon>
        <taxon>Arthropoda</taxon>
        <taxon>Hexapoda</taxon>
        <taxon>Insecta</taxon>
        <taxon>Pterygota</taxon>
        <taxon>Neoptera</taxon>
        <taxon>Endopterygota</taxon>
        <taxon>Diptera</taxon>
        <taxon>Nematocera</taxon>
        <taxon>Culicoidea</taxon>
        <taxon>Culicidae</taxon>
        <taxon>Culicinae</taxon>
        <taxon>Culicini</taxon>
        <taxon>Culex</taxon>
        <taxon>Culex</taxon>
    </lineage>
</organism>
<gene>
    <name evidence="2" type="ORF">pipiens_020284</name>
</gene>
<feature type="non-terminal residue" evidence="2">
    <location>
        <position position="1"/>
    </location>
</feature>
<proteinExistence type="predicted"/>
<feature type="region of interest" description="Disordered" evidence="1">
    <location>
        <begin position="1"/>
        <end position="29"/>
    </location>
</feature>
<keyword evidence="3" id="KW-1185">Reference proteome</keyword>
<name>A0ABD1CSA4_CULPP</name>
<dbReference type="EMBL" id="JBEHCU010009750">
    <property type="protein sequence ID" value="KAL1379310.1"/>
    <property type="molecule type" value="Genomic_DNA"/>
</dbReference>
<evidence type="ECO:0000256" key="1">
    <source>
        <dbReference type="SAM" id="MobiDB-lite"/>
    </source>
</evidence>
<feature type="compositionally biased region" description="Basic and acidic residues" evidence="1">
    <location>
        <begin position="1"/>
        <end position="15"/>
    </location>
</feature>
<feature type="non-terminal residue" evidence="2">
    <location>
        <position position="45"/>
    </location>
</feature>